<feature type="transmembrane region" description="Helical" evidence="5">
    <location>
        <begin position="243"/>
        <end position="260"/>
    </location>
</feature>
<gene>
    <name evidence="7" type="ORF">PLXY2_LOCUS10542</name>
</gene>
<feature type="transmembrane region" description="Helical" evidence="5">
    <location>
        <begin position="295"/>
        <end position="315"/>
    </location>
</feature>
<evidence type="ECO:0000256" key="2">
    <source>
        <dbReference type="ARBA" id="ARBA00022692"/>
    </source>
</evidence>
<dbReference type="Pfam" id="PF00083">
    <property type="entry name" value="Sugar_tr"/>
    <property type="match status" value="1"/>
</dbReference>
<feature type="transmembrane region" description="Helical" evidence="5">
    <location>
        <begin position="442"/>
        <end position="474"/>
    </location>
</feature>
<dbReference type="InterPro" id="IPR005828">
    <property type="entry name" value="MFS_sugar_transport-like"/>
</dbReference>
<dbReference type="PROSITE" id="PS50850">
    <property type="entry name" value="MFS"/>
    <property type="match status" value="1"/>
</dbReference>
<evidence type="ECO:0000256" key="4">
    <source>
        <dbReference type="ARBA" id="ARBA00023136"/>
    </source>
</evidence>
<feature type="transmembrane region" description="Helical" evidence="5">
    <location>
        <begin position="57"/>
        <end position="78"/>
    </location>
</feature>
<evidence type="ECO:0000256" key="1">
    <source>
        <dbReference type="ARBA" id="ARBA00004141"/>
    </source>
</evidence>
<feature type="transmembrane region" description="Helical" evidence="5">
    <location>
        <begin position="380"/>
        <end position="398"/>
    </location>
</feature>
<dbReference type="Gene3D" id="1.20.1250.20">
    <property type="entry name" value="MFS general substrate transporter like domains"/>
    <property type="match status" value="1"/>
</dbReference>
<dbReference type="SUPFAM" id="SSF103473">
    <property type="entry name" value="MFS general substrate transporter"/>
    <property type="match status" value="1"/>
</dbReference>
<dbReference type="PANTHER" id="PTHR24064">
    <property type="entry name" value="SOLUTE CARRIER FAMILY 22 MEMBER"/>
    <property type="match status" value="1"/>
</dbReference>
<feature type="transmembrane region" description="Helical" evidence="5">
    <location>
        <begin position="521"/>
        <end position="544"/>
    </location>
</feature>
<feature type="transmembrane region" description="Helical" evidence="5">
    <location>
        <begin position="495"/>
        <end position="515"/>
    </location>
</feature>
<dbReference type="AlphaFoldDB" id="A0A8S4FVF4"/>
<evidence type="ECO:0000313" key="8">
    <source>
        <dbReference type="Proteomes" id="UP000653454"/>
    </source>
</evidence>
<dbReference type="Proteomes" id="UP000653454">
    <property type="component" value="Unassembled WGS sequence"/>
</dbReference>
<evidence type="ECO:0000256" key="3">
    <source>
        <dbReference type="ARBA" id="ARBA00022989"/>
    </source>
</evidence>
<comment type="caution">
    <text evidence="7">The sequence shown here is derived from an EMBL/GenBank/DDBJ whole genome shotgun (WGS) entry which is preliminary data.</text>
</comment>
<keyword evidence="3 5" id="KW-1133">Transmembrane helix</keyword>
<keyword evidence="8" id="KW-1185">Reference proteome</keyword>
<dbReference type="InterPro" id="IPR036259">
    <property type="entry name" value="MFS_trans_sf"/>
</dbReference>
<keyword evidence="4 5" id="KW-0472">Membrane</keyword>
<feature type="transmembrane region" description="Helical" evidence="5">
    <location>
        <begin position="185"/>
        <end position="201"/>
    </location>
</feature>
<dbReference type="GO" id="GO:0022857">
    <property type="term" value="F:transmembrane transporter activity"/>
    <property type="evidence" value="ECO:0007669"/>
    <property type="project" value="InterPro"/>
</dbReference>
<name>A0A8S4FVF4_PLUXY</name>
<proteinExistence type="predicted"/>
<evidence type="ECO:0000313" key="7">
    <source>
        <dbReference type="EMBL" id="CAG9132190.1"/>
    </source>
</evidence>
<reference evidence="7" key="1">
    <citation type="submission" date="2020-11" db="EMBL/GenBank/DDBJ databases">
        <authorList>
            <person name="Whiteford S."/>
        </authorList>
    </citation>
    <scope>NUCLEOTIDE SEQUENCE</scope>
</reference>
<feature type="transmembrane region" description="Helical" evidence="5">
    <location>
        <begin position="207"/>
        <end position="231"/>
    </location>
</feature>
<feature type="domain" description="Major facilitator superfamily (MFS) profile" evidence="6">
    <location>
        <begin position="125"/>
        <end position="549"/>
    </location>
</feature>
<dbReference type="InterPro" id="IPR020846">
    <property type="entry name" value="MFS_dom"/>
</dbReference>
<organism evidence="7 8">
    <name type="scientific">Plutella xylostella</name>
    <name type="common">Diamondback moth</name>
    <name type="synonym">Plutella maculipennis</name>
    <dbReference type="NCBI Taxonomy" id="51655"/>
    <lineage>
        <taxon>Eukaryota</taxon>
        <taxon>Metazoa</taxon>
        <taxon>Ecdysozoa</taxon>
        <taxon>Arthropoda</taxon>
        <taxon>Hexapoda</taxon>
        <taxon>Insecta</taxon>
        <taxon>Pterygota</taxon>
        <taxon>Neoptera</taxon>
        <taxon>Endopterygota</taxon>
        <taxon>Lepidoptera</taxon>
        <taxon>Glossata</taxon>
        <taxon>Ditrysia</taxon>
        <taxon>Yponomeutoidea</taxon>
        <taxon>Plutellidae</taxon>
        <taxon>Plutella</taxon>
    </lineage>
</organism>
<keyword evidence="2 5" id="KW-0812">Transmembrane</keyword>
<comment type="subcellular location">
    <subcellularLocation>
        <location evidence="1">Membrane</location>
        <topology evidence="1">Multi-pass membrane protein</topology>
    </subcellularLocation>
</comment>
<evidence type="ECO:0000256" key="5">
    <source>
        <dbReference type="SAM" id="Phobius"/>
    </source>
</evidence>
<feature type="transmembrane region" description="Helical" evidence="5">
    <location>
        <begin position="410"/>
        <end position="430"/>
    </location>
</feature>
<feature type="transmembrane region" description="Helical" evidence="5">
    <location>
        <begin position="266"/>
        <end position="288"/>
    </location>
</feature>
<accession>A0A8S4FVF4</accession>
<sequence>MSAVLSEMSKTVELKIDVAKNGTDPPKQAENDKNNNAATAQKLDFDDLLIQAGQFGLYQIILILATMPFYIYGVFVYYTQLFITEVSTQHWCWVPELENLTAVDRRRLAIPLDESGRYGYDQCKAYVANWTEVLLSGKGPDSTWDTEPCQYGWEFEPSEIPYPTISSELGWVCDKRSYQASAQSIFFFGSIFGGFLIGWLADRYGRLPAIIASNLIGCIGGTASIFVSSFIEFAICRFIMGMAYDNSVMIAYLLLLEYIAPKYRTLISNLSFALFYTLGSVALPWIALACGHWKVTSLATSLPMALAIFAPFILFESPRWLLTRGRIDDAIQKVKMIGKVNRKEIPSKLIKQFKEEFTDNNGEEKGTVLEILKRPLVRKMLILICIEYMCCVIVFDALVRSLGQLQFDFFLSFSVVSFTEFPSLLILAIIMDWTGRRWLVSLMSTVSCIFCVLTALIGGGIPAVVCAVVARFAINMSYTAAIQWGAELFPTSVRGSALGVIHILGYIGTMISPYIVYLEIYISWLPLVAAGVVAACSAVVALTLPETAKKDMPQTFAEAETLARSQRFFEIPCFPRKTEADNCGQEKFPFEP</sequence>
<dbReference type="EMBL" id="CAJHNJ030000047">
    <property type="protein sequence ID" value="CAG9132190.1"/>
    <property type="molecule type" value="Genomic_DNA"/>
</dbReference>
<evidence type="ECO:0000259" key="6">
    <source>
        <dbReference type="PROSITE" id="PS50850"/>
    </source>
</evidence>
<dbReference type="GO" id="GO:0016020">
    <property type="term" value="C:membrane"/>
    <property type="evidence" value="ECO:0007669"/>
    <property type="project" value="UniProtKB-SubCell"/>
</dbReference>
<protein>
    <submittedName>
        <fullName evidence="7">(diamondback moth) hypothetical protein</fullName>
    </submittedName>
</protein>